<comment type="caution">
    <text evidence="1">The sequence shown here is derived from an EMBL/GenBank/DDBJ whole genome shotgun (WGS) entry which is preliminary data.</text>
</comment>
<dbReference type="Proteomes" id="UP001519343">
    <property type="component" value="Unassembled WGS sequence"/>
</dbReference>
<sequence length="200" mass="21655">MGIRHNLNCDTDSVSACGLSVDGSTHQLLKTDNNRVLATLPSASTHSQIGQLFSTVINVNTNFNEVSQILFSNTSSKTMYLDKIMCSSVVVPENTPRNYVSSVIVTIIKNVTIEALGTPLSATNLNTAFPDTASVTVTQNPNALSGTVIFGIRPLGEYASIDFDGRMIVPPNSNIIVQLLFSLPIVVNVDFWATITWYEL</sequence>
<reference evidence="1 2" key="1">
    <citation type="submission" date="2021-03" db="EMBL/GenBank/DDBJ databases">
        <title>Genomic Encyclopedia of Type Strains, Phase IV (KMG-IV): sequencing the most valuable type-strain genomes for metagenomic binning, comparative biology and taxonomic classification.</title>
        <authorList>
            <person name="Goeker M."/>
        </authorList>
    </citation>
    <scope>NUCLEOTIDE SEQUENCE [LARGE SCALE GENOMIC DNA]</scope>
    <source>
        <strain evidence="1 2">DSM 24738</strain>
    </source>
</reference>
<organism evidence="1 2">
    <name type="scientific">Ammoniphilus resinae</name>
    <dbReference type="NCBI Taxonomy" id="861532"/>
    <lineage>
        <taxon>Bacteria</taxon>
        <taxon>Bacillati</taxon>
        <taxon>Bacillota</taxon>
        <taxon>Bacilli</taxon>
        <taxon>Bacillales</taxon>
        <taxon>Paenibacillaceae</taxon>
        <taxon>Aneurinibacillus group</taxon>
        <taxon>Ammoniphilus</taxon>
    </lineage>
</organism>
<evidence type="ECO:0000313" key="2">
    <source>
        <dbReference type="Proteomes" id="UP001519343"/>
    </source>
</evidence>
<gene>
    <name evidence="1" type="ORF">J2Z37_004283</name>
</gene>
<accession>A0ABS4GVG5</accession>
<keyword evidence="2" id="KW-1185">Reference proteome</keyword>
<dbReference type="RefSeq" id="WP_209812269.1">
    <property type="nucleotide sequence ID" value="NZ_JAGGKT010000018.1"/>
</dbReference>
<evidence type="ECO:0000313" key="1">
    <source>
        <dbReference type="EMBL" id="MBP1934264.1"/>
    </source>
</evidence>
<proteinExistence type="predicted"/>
<protein>
    <submittedName>
        <fullName evidence="1">Uncharacterized protein</fullName>
    </submittedName>
</protein>
<name>A0ABS4GVG5_9BACL</name>
<dbReference type="EMBL" id="JAGGKT010000018">
    <property type="protein sequence ID" value="MBP1934264.1"/>
    <property type="molecule type" value="Genomic_DNA"/>
</dbReference>